<accession>A0ABT2A754</accession>
<sequence length="62" mass="6645">MASSSESANPQQVIGLIGGMSWKSSAESYRLINEDVRMRLGGLHAEAAVLRSLGLRGAEEKQ</sequence>
<dbReference type="Gene3D" id="3.40.50.1860">
    <property type="match status" value="1"/>
</dbReference>
<evidence type="ECO:0000313" key="2">
    <source>
        <dbReference type="Proteomes" id="UP001205560"/>
    </source>
</evidence>
<dbReference type="SUPFAM" id="SSF53681">
    <property type="entry name" value="Aspartate/glutamate racemase"/>
    <property type="match status" value="1"/>
</dbReference>
<name>A0ABT2A754_9BURK</name>
<keyword evidence="2" id="KW-1185">Reference proteome</keyword>
<organism evidence="1 2">
    <name type="scientific">Massilia norwichensis</name>
    <dbReference type="NCBI Taxonomy" id="1442366"/>
    <lineage>
        <taxon>Bacteria</taxon>
        <taxon>Pseudomonadati</taxon>
        <taxon>Pseudomonadota</taxon>
        <taxon>Betaproteobacteria</taxon>
        <taxon>Burkholderiales</taxon>
        <taxon>Oxalobacteraceae</taxon>
        <taxon>Telluria group</taxon>
        <taxon>Massilia</taxon>
    </lineage>
</organism>
<dbReference type="EMBL" id="JANUGX010000012">
    <property type="protein sequence ID" value="MCS0589974.1"/>
    <property type="molecule type" value="Genomic_DNA"/>
</dbReference>
<evidence type="ECO:0000313" key="1">
    <source>
        <dbReference type="EMBL" id="MCS0589974.1"/>
    </source>
</evidence>
<dbReference type="RefSeq" id="WP_258845749.1">
    <property type="nucleotide sequence ID" value="NZ_JANUGX010000012.1"/>
</dbReference>
<proteinExistence type="predicted"/>
<evidence type="ECO:0008006" key="3">
    <source>
        <dbReference type="Google" id="ProtNLM"/>
    </source>
</evidence>
<gene>
    <name evidence="1" type="ORF">NX782_12245</name>
</gene>
<reference evidence="1 2" key="1">
    <citation type="submission" date="2022-08" db="EMBL/GenBank/DDBJ databases">
        <title>Reclassification of Massilia species as members of the genera Telluria, Duganella, Pseudoduganella, Mokoshia gen. nov. and Zemynaea gen. nov. using orthogonal and non-orthogonal genome-based approaches.</title>
        <authorList>
            <person name="Bowman J.P."/>
        </authorList>
    </citation>
    <scope>NUCLEOTIDE SEQUENCE [LARGE SCALE GENOMIC DNA]</scope>
    <source>
        <strain evidence="1 2">LMG 28164</strain>
    </source>
</reference>
<dbReference type="Proteomes" id="UP001205560">
    <property type="component" value="Unassembled WGS sequence"/>
</dbReference>
<protein>
    <recommendedName>
        <fullName evidence="3">Aspartate racemase</fullName>
    </recommendedName>
</protein>
<comment type="caution">
    <text evidence="1">The sequence shown here is derived from an EMBL/GenBank/DDBJ whole genome shotgun (WGS) entry which is preliminary data.</text>
</comment>
<dbReference type="InterPro" id="IPR001920">
    <property type="entry name" value="Asp/Glu_race"/>
</dbReference>